<feature type="domain" description="Bacterial alpha-L-rhamnosidase N-terminal" evidence="5">
    <location>
        <begin position="136"/>
        <end position="281"/>
    </location>
</feature>
<dbReference type="EMBL" id="VDFO01000058">
    <property type="protein sequence ID" value="MQS98514.1"/>
    <property type="molecule type" value="Genomic_DNA"/>
</dbReference>
<dbReference type="Pfam" id="PF05592">
    <property type="entry name" value="Bac_rhamnosid"/>
    <property type="match status" value="1"/>
</dbReference>
<proteinExistence type="predicted"/>
<evidence type="ECO:0000256" key="1">
    <source>
        <dbReference type="ARBA" id="ARBA00001445"/>
    </source>
</evidence>
<keyword evidence="3" id="KW-0378">Hydrolase</keyword>
<evidence type="ECO:0000259" key="5">
    <source>
        <dbReference type="Pfam" id="PF08531"/>
    </source>
</evidence>
<dbReference type="InterPro" id="IPR035398">
    <property type="entry name" value="Bac_rhamnosid_C"/>
</dbReference>
<dbReference type="Pfam" id="PF17389">
    <property type="entry name" value="Bac_rhamnosid6H"/>
    <property type="match status" value="1"/>
</dbReference>
<dbReference type="Gene3D" id="2.60.40.10">
    <property type="entry name" value="Immunoglobulins"/>
    <property type="match status" value="1"/>
</dbReference>
<sequence length="958" mass="109649">MKIYDLKLNHEINPIVEDKNLTFNWKLRKDESQTFEIHQTSYQIVISDEKNVIWSSPDIKSSQTINNQFEDVLLNSERIYFWQVKIRDNRGNLIVSKQQKFFTKACFDEIRFLSSDNESSLPIFTRDFKLNQRIENIDSAVLYISGLGSYDVLINQKDIQHDQDNLVEILNPGWTDYHTQINYQAYDVKSYLESDNDLKIPIGKGYFLGKIAQFSNYEDLFEDNIKRPLLIVKLIISYANGQKQVITTNDIKDWKFYDQYSHVDNDIYNGEIIDFSLKNSKLKSVIEPKVNQKKLQQNLTPSHGAKAYEFLNQKNAPISVNSYQADEVISNVQLELGEVKLNEVQAYQLIAKDNTRLLFDFGQNMAATLLITFKSNTSKPTKVKFKTGEILNDGRGNVEEKTGSDGPKNSLHHRNLISEIGGDAKSEEVFLTTDNQEHTYNAKWTFHGFRYVEVESDNPVTVKSIYQVPVSSLTTKTADLKTNNSQINRLVKNIQFGEQSNYLSIPIDSPNRAERGGWTADAQVFAASGLIGFDSVSFLKNYLRVINQTESGFAYKAIMPMSFFPKLANAQASGWSDIGVILPWKLYKFTGDKRFITMYYDQMDNYMHLIGDLDSEKTNYDDHIFGDWLGYAPASTPFMNLIYRAYTAKLMVMMSQVIGNIENTKAYKNLFSTIKSFIQDKYVLEKDDKFTLLTKTADDVDKSFQGYEFVDNSETGLLWFLKLKLYANEKQKNSAIQVLQQVIENKGQQFRKNMPKKSLSVGFLGINVLLPVLSEVGLDNLAYDLLLSDDNPSWLLAVKNGATTLWERWDSYTKEKGISAEAMNSFNHYSYGSIAQWLYKNLLGIKVDPSKATENIIIAPEIDRSKQYNDQTRITSVDGSFDSVYGLIKVSWFSDGSKLTDLKVTIPVNQSATLRLKKIDAVNLNLISECSNFDYYQIKLTPGSHSFKNNINEKDHTH</sequence>
<evidence type="ECO:0000259" key="6">
    <source>
        <dbReference type="Pfam" id="PF17389"/>
    </source>
</evidence>
<dbReference type="InterPro" id="IPR008928">
    <property type="entry name" value="6-hairpin_glycosidase_sf"/>
</dbReference>
<dbReference type="Gene3D" id="2.60.120.260">
    <property type="entry name" value="Galactose-binding domain-like"/>
    <property type="match status" value="2"/>
</dbReference>
<dbReference type="Proteomes" id="UP000414364">
    <property type="component" value="Unassembled WGS sequence"/>
</dbReference>
<dbReference type="SUPFAM" id="SSF48208">
    <property type="entry name" value="Six-hairpin glycosidases"/>
    <property type="match status" value="1"/>
</dbReference>
<dbReference type="PANTHER" id="PTHR33307:SF6">
    <property type="entry name" value="ALPHA-RHAMNOSIDASE (EUROFUNG)-RELATED"/>
    <property type="match status" value="1"/>
</dbReference>
<protein>
    <recommendedName>
        <fullName evidence="2">alpha-L-rhamnosidase</fullName>
        <ecNumber evidence="2">3.2.1.40</ecNumber>
    </recommendedName>
</protein>
<dbReference type="OrthoDB" id="9761045at2"/>
<dbReference type="RefSeq" id="WP_153386423.1">
    <property type="nucleotide sequence ID" value="NZ_VDFO01000058.1"/>
</dbReference>
<dbReference type="AlphaFoldDB" id="A0A5P1A118"/>
<evidence type="ECO:0000256" key="2">
    <source>
        <dbReference type="ARBA" id="ARBA00012652"/>
    </source>
</evidence>
<dbReference type="Pfam" id="PF25788">
    <property type="entry name" value="Ig_Rha78A_N"/>
    <property type="match status" value="1"/>
</dbReference>
<dbReference type="InterPro" id="IPR013783">
    <property type="entry name" value="Ig-like_fold"/>
</dbReference>
<feature type="domain" description="Alpha-L-rhamnosidase C-terminal" evidence="7">
    <location>
        <begin position="856"/>
        <end position="919"/>
    </location>
</feature>
<dbReference type="InterPro" id="IPR008902">
    <property type="entry name" value="Rhamnosid_concanavalin"/>
</dbReference>
<name>A0A5P1A118_9LACO</name>
<dbReference type="InterPro" id="IPR012341">
    <property type="entry name" value="6hp_glycosidase-like_sf"/>
</dbReference>
<dbReference type="Gene3D" id="1.50.10.10">
    <property type="match status" value="1"/>
</dbReference>
<feature type="domain" description="Alpha-L-rhamnosidase six-hairpin glycosidase" evidence="6">
    <location>
        <begin position="476"/>
        <end position="842"/>
    </location>
</feature>
<evidence type="ECO:0000313" key="11">
    <source>
        <dbReference type="Proteomes" id="UP000414364"/>
    </source>
</evidence>
<evidence type="ECO:0000256" key="3">
    <source>
        <dbReference type="ARBA" id="ARBA00022801"/>
    </source>
</evidence>
<evidence type="ECO:0000313" key="10">
    <source>
        <dbReference type="Proteomes" id="UP000371423"/>
    </source>
</evidence>
<accession>A0A5P1A118</accession>
<evidence type="ECO:0000313" key="9">
    <source>
        <dbReference type="EMBL" id="MQS98514.1"/>
    </source>
</evidence>
<keyword evidence="10" id="KW-1185">Reference proteome</keyword>
<evidence type="ECO:0000259" key="7">
    <source>
        <dbReference type="Pfam" id="PF17390"/>
    </source>
</evidence>
<dbReference type="Gene3D" id="2.60.420.10">
    <property type="entry name" value="Maltose phosphorylase, domain 3"/>
    <property type="match status" value="1"/>
</dbReference>
<reference evidence="10 11" key="1">
    <citation type="journal article" date="2019" name="Syst. Appl. Microbiol.">
        <title>Polyphasic characterization of two novel Lactobacillus spp. isolated from blown salami packages: Description of Lactobacillus halodurans sp. nov. and Lactobacillus salsicarnum sp. nov.</title>
        <authorList>
            <person name="Schuster J.A."/>
            <person name="Klingl A."/>
            <person name="Vogel R.F."/>
            <person name="Ehrmann M.A."/>
        </authorList>
    </citation>
    <scope>NUCLEOTIDE SEQUENCE [LARGE SCALE GENOMIC DNA]</scope>
    <source>
        <strain evidence="9 10">TMW 1.1920</strain>
        <strain evidence="8 11">TMW 1.2172</strain>
    </source>
</reference>
<organism evidence="9 10">
    <name type="scientific">Companilactobacillus halodurans</name>
    <dbReference type="NCBI Taxonomy" id="2584183"/>
    <lineage>
        <taxon>Bacteria</taxon>
        <taxon>Bacillati</taxon>
        <taxon>Bacillota</taxon>
        <taxon>Bacilli</taxon>
        <taxon>Lactobacillales</taxon>
        <taxon>Lactobacillaceae</taxon>
        <taxon>Companilactobacillus</taxon>
    </lineage>
</organism>
<comment type="caution">
    <text evidence="9">The sequence shown here is derived from an EMBL/GenBank/DDBJ whole genome shotgun (WGS) entry which is preliminary data.</text>
</comment>
<dbReference type="Pfam" id="PF17390">
    <property type="entry name" value="Bac_rhamnosid_C"/>
    <property type="match status" value="1"/>
</dbReference>
<dbReference type="PANTHER" id="PTHR33307">
    <property type="entry name" value="ALPHA-RHAMNOSIDASE (EUROFUNG)"/>
    <property type="match status" value="1"/>
</dbReference>
<gene>
    <name evidence="9" type="ORF">FHL05_11680</name>
    <name evidence="8" type="ORF">FHL06_10435</name>
</gene>
<dbReference type="InterPro" id="IPR016007">
    <property type="entry name" value="Alpha_rhamnosid"/>
</dbReference>
<evidence type="ECO:0000259" key="4">
    <source>
        <dbReference type="Pfam" id="PF05592"/>
    </source>
</evidence>
<dbReference type="InterPro" id="IPR035396">
    <property type="entry name" value="Bac_rhamnosid6H"/>
</dbReference>
<evidence type="ECO:0000313" key="8">
    <source>
        <dbReference type="EMBL" id="MQS76787.1"/>
    </source>
</evidence>
<dbReference type="InterPro" id="IPR013737">
    <property type="entry name" value="Bac_rhamnosid_N"/>
</dbReference>
<dbReference type="Proteomes" id="UP000371423">
    <property type="component" value="Unassembled WGS sequence"/>
</dbReference>
<comment type="catalytic activity">
    <reaction evidence="1">
        <text>Hydrolysis of terminal non-reducing alpha-L-rhamnose residues in alpha-L-rhamnosides.</text>
        <dbReference type="EC" id="3.2.1.40"/>
    </reaction>
</comment>
<dbReference type="GO" id="GO:0005975">
    <property type="term" value="P:carbohydrate metabolic process"/>
    <property type="evidence" value="ECO:0007669"/>
    <property type="project" value="InterPro"/>
</dbReference>
<dbReference type="EMBL" id="VDFP01000026">
    <property type="protein sequence ID" value="MQS76787.1"/>
    <property type="molecule type" value="Genomic_DNA"/>
</dbReference>
<dbReference type="Pfam" id="PF08531">
    <property type="entry name" value="Bac_rhamnosid_N"/>
    <property type="match status" value="1"/>
</dbReference>
<dbReference type="EC" id="3.2.1.40" evidence="2"/>
<dbReference type="GO" id="GO:0030596">
    <property type="term" value="F:alpha-L-rhamnosidase activity"/>
    <property type="evidence" value="ECO:0007669"/>
    <property type="project" value="UniProtKB-EC"/>
</dbReference>
<feature type="domain" description="Alpha-L-rhamnosidase concanavalin-like" evidence="4">
    <location>
        <begin position="353"/>
        <end position="457"/>
    </location>
</feature>